<dbReference type="InterPro" id="IPR036188">
    <property type="entry name" value="FAD/NAD-bd_sf"/>
</dbReference>
<dbReference type="Pfam" id="PF05199">
    <property type="entry name" value="GMC_oxred_C"/>
    <property type="match status" value="1"/>
</dbReference>
<keyword evidence="4" id="KW-1133">Transmembrane helix</keyword>
<dbReference type="PIRSF" id="PIRSF000137">
    <property type="entry name" value="Alcohol_oxidase"/>
    <property type="match status" value="1"/>
</dbReference>
<keyword evidence="3" id="KW-0285">Flavoprotein</keyword>
<dbReference type="SUPFAM" id="SSF54373">
    <property type="entry name" value="FAD-linked reductases, C-terminal domain"/>
    <property type="match status" value="1"/>
</dbReference>
<dbReference type="GO" id="GO:0050660">
    <property type="term" value="F:flavin adenine dinucleotide binding"/>
    <property type="evidence" value="ECO:0007669"/>
    <property type="project" value="InterPro"/>
</dbReference>
<reference evidence="8" key="1">
    <citation type="submission" date="2025-08" db="UniProtKB">
        <authorList>
            <consortium name="RefSeq"/>
        </authorList>
    </citation>
    <scope>IDENTIFICATION</scope>
</reference>
<comment type="similarity">
    <text evidence="1 3">Belongs to the GMC oxidoreductase family.</text>
</comment>
<keyword evidence="7" id="KW-1185">Reference proteome</keyword>
<dbReference type="KEGG" id="dqu:106745596"/>
<dbReference type="AlphaFoldDB" id="A0A6P3XF78"/>
<accession>A0A6P3XF78</accession>
<organism evidence="7 8">
    <name type="scientific">Dinoponera quadriceps</name>
    <name type="common">South American ant</name>
    <dbReference type="NCBI Taxonomy" id="609295"/>
    <lineage>
        <taxon>Eukaryota</taxon>
        <taxon>Metazoa</taxon>
        <taxon>Ecdysozoa</taxon>
        <taxon>Arthropoda</taxon>
        <taxon>Hexapoda</taxon>
        <taxon>Insecta</taxon>
        <taxon>Pterygota</taxon>
        <taxon>Neoptera</taxon>
        <taxon>Endopterygota</taxon>
        <taxon>Hymenoptera</taxon>
        <taxon>Apocrita</taxon>
        <taxon>Aculeata</taxon>
        <taxon>Formicoidea</taxon>
        <taxon>Formicidae</taxon>
        <taxon>Ponerinae</taxon>
        <taxon>Ponerini</taxon>
        <taxon>Dinoponera</taxon>
    </lineage>
</organism>
<dbReference type="GO" id="GO:0016614">
    <property type="term" value="F:oxidoreductase activity, acting on CH-OH group of donors"/>
    <property type="evidence" value="ECO:0007669"/>
    <property type="project" value="InterPro"/>
</dbReference>
<dbReference type="Pfam" id="PF00732">
    <property type="entry name" value="GMC_oxred_N"/>
    <property type="match status" value="1"/>
</dbReference>
<dbReference type="OrthoDB" id="269227at2759"/>
<feature type="domain" description="Glucose-methanol-choline oxidoreductase N-terminal" evidence="6">
    <location>
        <begin position="315"/>
        <end position="329"/>
    </location>
</feature>
<evidence type="ECO:0000313" key="8">
    <source>
        <dbReference type="RefSeq" id="XP_014476808.1"/>
    </source>
</evidence>
<keyword evidence="4" id="KW-0812">Transmembrane</keyword>
<keyword evidence="4" id="KW-0472">Membrane</keyword>
<protein>
    <submittedName>
        <fullName evidence="8">Glucose dehydrogenase [FAD, quinone]</fullName>
    </submittedName>
</protein>
<evidence type="ECO:0000256" key="4">
    <source>
        <dbReference type="SAM" id="Phobius"/>
    </source>
</evidence>
<dbReference type="InterPro" id="IPR007867">
    <property type="entry name" value="GMC_OxRtase_C"/>
</dbReference>
<dbReference type="RefSeq" id="XP_014476808.1">
    <property type="nucleotide sequence ID" value="XM_014621322.1"/>
</dbReference>
<dbReference type="SUPFAM" id="SSF51905">
    <property type="entry name" value="FAD/NAD(P)-binding domain"/>
    <property type="match status" value="1"/>
</dbReference>
<keyword evidence="2 3" id="KW-0274">FAD</keyword>
<dbReference type="PANTHER" id="PTHR11552">
    <property type="entry name" value="GLUCOSE-METHANOL-CHOLINE GMC OXIDOREDUCTASE"/>
    <property type="match status" value="1"/>
</dbReference>
<dbReference type="PROSITE" id="PS00624">
    <property type="entry name" value="GMC_OXRED_2"/>
    <property type="match status" value="1"/>
</dbReference>
<feature type="domain" description="Glucose-methanol-choline oxidoreductase N-terminal" evidence="5">
    <location>
        <begin position="138"/>
        <end position="161"/>
    </location>
</feature>
<dbReference type="Proteomes" id="UP000515204">
    <property type="component" value="Unplaced"/>
</dbReference>
<proteinExistence type="inferred from homology"/>
<evidence type="ECO:0000256" key="3">
    <source>
        <dbReference type="RuleBase" id="RU003968"/>
    </source>
</evidence>
<feature type="binding site" evidence="2">
    <location>
        <position position="140"/>
    </location>
    <ligand>
        <name>FAD</name>
        <dbReference type="ChEBI" id="CHEBI:57692"/>
    </ligand>
</feature>
<evidence type="ECO:0000256" key="1">
    <source>
        <dbReference type="ARBA" id="ARBA00010790"/>
    </source>
</evidence>
<sequence length="622" mass="69428">MSITGVIGAAVKAATVLLGVGIGKITIIPVLIAMLAYFNYDLMDPENHPHVTKELRKEYDFVVIGGGSAGSVMVNRLTENPEWNVLLLEAGGHETEITDVPILSLYLHKSKIDWSYRTEPQDSACQAMVDHRCCWTRGKVLGGSSVLNTMLYIRGNRRDYDQWESYGNPGWGYEDVLPYFKKSQDQRNPYLARNTRYHNTGGYLTVQDSPYLTPLGAAFLQAGEEMGYDILDVNGEQQTGFAFFQLTMRRGTRCSTAKAFIRPIQLRKNFHLSLWSHVTRVLIDPLSRKAYGVEFIRNGRKEIVYAKKEVILSAGSVNTPVLLMLSGVGPRAHLEDLGIPVIQDSPGVGQNVQDHIAVGGLVFLIDYEISIVLDRMVNINTALRYAITEDGPLTSSVGLESVGFISTKYANQSDDWPDIEFMLTSSSTSSDGGTHVRNAHGLSDEFYHEVFSKINNHDVFGVFPMLLRPKSRGYIRLKSKNPLDYPLIYHNYLTHPEDVETLREGVKAAIAFGQTSSMRRFGSRFHDKPLPNCKHIPLYTDEYWNCAIRQYTMTIYHMSCSAKMGPSSDPMAVVDPELKVYGITGLRVIDASIMPTITSGNINAPVIMIGEKGADMVKARWT</sequence>
<gene>
    <name evidence="8" type="primary">LOC106745596</name>
</gene>
<dbReference type="Gene3D" id="3.30.560.10">
    <property type="entry name" value="Glucose Oxidase, domain 3"/>
    <property type="match status" value="1"/>
</dbReference>
<dbReference type="GeneID" id="106745596"/>
<evidence type="ECO:0000259" key="5">
    <source>
        <dbReference type="PROSITE" id="PS00623"/>
    </source>
</evidence>
<evidence type="ECO:0000256" key="2">
    <source>
        <dbReference type="PIRSR" id="PIRSR000137-2"/>
    </source>
</evidence>
<name>A0A6P3XF78_DINQU</name>
<dbReference type="Gene3D" id="3.50.50.60">
    <property type="entry name" value="FAD/NAD(P)-binding domain"/>
    <property type="match status" value="1"/>
</dbReference>
<dbReference type="InterPro" id="IPR012132">
    <property type="entry name" value="GMC_OxRdtase"/>
</dbReference>
<feature type="transmembrane region" description="Helical" evidence="4">
    <location>
        <begin position="16"/>
        <end position="38"/>
    </location>
</feature>
<evidence type="ECO:0000259" key="6">
    <source>
        <dbReference type="PROSITE" id="PS00624"/>
    </source>
</evidence>
<feature type="binding site" evidence="2">
    <location>
        <position position="278"/>
    </location>
    <ligand>
        <name>FAD</name>
        <dbReference type="ChEBI" id="CHEBI:57692"/>
    </ligand>
</feature>
<comment type="cofactor">
    <cofactor evidence="2">
        <name>FAD</name>
        <dbReference type="ChEBI" id="CHEBI:57692"/>
    </cofactor>
</comment>
<dbReference type="PROSITE" id="PS00623">
    <property type="entry name" value="GMC_OXRED_1"/>
    <property type="match status" value="1"/>
</dbReference>
<evidence type="ECO:0000313" key="7">
    <source>
        <dbReference type="Proteomes" id="UP000515204"/>
    </source>
</evidence>
<dbReference type="PANTHER" id="PTHR11552:SF154">
    <property type="entry name" value="FI04917P"/>
    <property type="match status" value="1"/>
</dbReference>
<dbReference type="InterPro" id="IPR000172">
    <property type="entry name" value="GMC_OxRdtase_N"/>
</dbReference>